<dbReference type="InterPro" id="IPR001406">
    <property type="entry name" value="PsdUridine_synth_TruA"/>
</dbReference>
<dbReference type="GO" id="GO:0003723">
    <property type="term" value="F:RNA binding"/>
    <property type="evidence" value="ECO:0007669"/>
    <property type="project" value="InterPro"/>
</dbReference>
<dbReference type="Gene3D" id="3.30.70.580">
    <property type="entry name" value="Pseudouridine synthase I, catalytic domain, N-terminal subdomain"/>
    <property type="match status" value="1"/>
</dbReference>
<keyword evidence="2" id="KW-0819">tRNA processing</keyword>
<evidence type="ECO:0000256" key="1">
    <source>
        <dbReference type="ARBA" id="ARBA00009375"/>
    </source>
</evidence>
<reference evidence="6" key="1">
    <citation type="submission" date="2021-10" db="EMBL/GenBank/DDBJ databases">
        <title>De novo Genome Assembly of Clathrus columnatus (Basidiomycota, Fungi) Using Illumina and Nanopore Sequence Data.</title>
        <authorList>
            <person name="Ogiso-Tanaka E."/>
            <person name="Itagaki H."/>
            <person name="Hosoya T."/>
            <person name="Hosaka K."/>
        </authorList>
    </citation>
    <scope>NUCLEOTIDE SEQUENCE</scope>
    <source>
        <strain evidence="6">MO-923</strain>
    </source>
</reference>
<dbReference type="PANTHER" id="PTHR11142:SF4">
    <property type="entry name" value="PSEUDOURIDYLATE SYNTHASE 1 HOMOLOG"/>
    <property type="match status" value="1"/>
</dbReference>
<dbReference type="SUPFAM" id="SSF55120">
    <property type="entry name" value="Pseudouridine synthase"/>
    <property type="match status" value="1"/>
</dbReference>
<dbReference type="GO" id="GO:1990481">
    <property type="term" value="P:mRNA pseudouridine synthesis"/>
    <property type="evidence" value="ECO:0007669"/>
    <property type="project" value="TreeGrafter"/>
</dbReference>
<evidence type="ECO:0000256" key="4">
    <source>
        <dbReference type="ARBA" id="ARBA00036943"/>
    </source>
</evidence>
<name>A0AAV5AGD9_9AGAM</name>
<keyword evidence="3" id="KW-0413">Isomerase</keyword>
<protein>
    <submittedName>
        <fullName evidence="6">Uncharacterized protein</fullName>
    </submittedName>
</protein>
<proteinExistence type="inferred from homology"/>
<comment type="caution">
    <text evidence="6">The sequence shown here is derived from an EMBL/GenBank/DDBJ whole genome shotgun (WGS) entry which is preliminary data.</text>
</comment>
<accession>A0AAV5AGD9</accession>
<dbReference type="InterPro" id="IPR020094">
    <property type="entry name" value="TruA/RsuA/RluB/E/F_N"/>
</dbReference>
<evidence type="ECO:0000256" key="3">
    <source>
        <dbReference type="ARBA" id="ARBA00023235"/>
    </source>
</evidence>
<dbReference type="GO" id="GO:0031119">
    <property type="term" value="P:tRNA pseudouridine synthesis"/>
    <property type="evidence" value="ECO:0007669"/>
    <property type="project" value="TreeGrafter"/>
</dbReference>
<dbReference type="FunFam" id="3.30.70.580:FF:000002">
    <property type="entry name" value="tRNA pseudouridine synthase"/>
    <property type="match status" value="1"/>
</dbReference>
<evidence type="ECO:0000313" key="7">
    <source>
        <dbReference type="Proteomes" id="UP001050691"/>
    </source>
</evidence>
<gene>
    <name evidence="6" type="ORF">Clacol_005234</name>
</gene>
<dbReference type="GO" id="GO:0005634">
    <property type="term" value="C:nucleus"/>
    <property type="evidence" value="ECO:0007669"/>
    <property type="project" value="TreeGrafter"/>
</dbReference>
<dbReference type="GO" id="GO:0009982">
    <property type="term" value="F:pseudouridine synthase activity"/>
    <property type="evidence" value="ECO:0007669"/>
    <property type="project" value="InterPro"/>
</dbReference>
<comment type="catalytic activity">
    <reaction evidence="4">
        <text>a uridine in tRNA = a pseudouridine in tRNA</text>
        <dbReference type="Rhea" id="RHEA:54572"/>
        <dbReference type="Rhea" id="RHEA-COMP:13339"/>
        <dbReference type="Rhea" id="RHEA-COMP:13934"/>
        <dbReference type="ChEBI" id="CHEBI:65314"/>
        <dbReference type="ChEBI" id="CHEBI:65315"/>
    </reaction>
</comment>
<dbReference type="PANTHER" id="PTHR11142">
    <property type="entry name" value="PSEUDOURIDYLATE SYNTHASE"/>
    <property type="match status" value="1"/>
</dbReference>
<dbReference type="Proteomes" id="UP001050691">
    <property type="component" value="Unassembled WGS sequence"/>
</dbReference>
<dbReference type="InterPro" id="IPR020103">
    <property type="entry name" value="PsdUridine_synth_cat_dom_sf"/>
</dbReference>
<comment type="similarity">
    <text evidence="1">Belongs to the tRNA pseudouridine synthase TruA family.</text>
</comment>
<feature type="region of interest" description="Disordered" evidence="5">
    <location>
        <begin position="1"/>
        <end position="65"/>
    </location>
</feature>
<dbReference type="AlphaFoldDB" id="A0AAV5AGD9"/>
<evidence type="ECO:0000313" key="6">
    <source>
        <dbReference type="EMBL" id="GJJ11005.1"/>
    </source>
</evidence>
<evidence type="ECO:0000256" key="5">
    <source>
        <dbReference type="SAM" id="MobiDB-lite"/>
    </source>
</evidence>
<sequence>MGEMEVESSLSVSKHDAVQVGNVQKAKKKRGNVGLKESRRDRPGTRGTRNTKDGTTSDTPIDGDKKLRLPKRNCALLIGFCGTECNGMRIQPNVRTIEGVLFEAMAKVGAVSQDNADDPVKVGLARAARTDAGVHAAGNIVSIKMITIIPVVRDIVARINEELPPEIRLWS</sequence>
<evidence type="ECO:0000256" key="2">
    <source>
        <dbReference type="ARBA" id="ARBA00022694"/>
    </source>
</evidence>
<dbReference type="EMBL" id="BPWL01000006">
    <property type="protein sequence ID" value="GJJ11005.1"/>
    <property type="molecule type" value="Genomic_DNA"/>
</dbReference>
<organism evidence="6 7">
    <name type="scientific">Clathrus columnatus</name>
    <dbReference type="NCBI Taxonomy" id="1419009"/>
    <lineage>
        <taxon>Eukaryota</taxon>
        <taxon>Fungi</taxon>
        <taxon>Dikarya</taxon>
        <taxon>Basidiomycota</taxon>
        <taxon>Agaricomycotina</taxon>
        <taxon>Agaricomycetes</taxon>
        <taxon>Phallomycetidae</taxon>
        <taxon>Phallales</taxon>
        <taxon>Clathraceae</taxon>
        <taxon>Clathrus</taxon>
    </lineage>
</organism>
<keyword evidence="7" id="KW-1185">Reference proteome</keyword>